<dbReference type="EMBL" id="AZNH01000048">
    <property type="protein sequence ID" value="KID84077.1"/>
    <property type="molecule type" value="Genomic_DNA"/>
</dbReference>
<dbReference type="GO" id="GO:0008061">
    <property type="term" value="F:chitin binding"/>
    <property type="evidence" value="ECO:0007669"/>
    <property type="project" value="UniProtKB-KW"/>
</dbReference>
<keyword evidence="3" id="KW-0732">Signal</keyword>
<feature type="signal peptide" evidence="3">
    <location>
        <begin position="1"/>
        <end position="24"/>
    </location>
</feature>
<reference evidence="4 5" key="1">
    <citation type="journal article" date="2014" name="Proc. Natl. Acad. Sci. U.S.A.">
        <title>Trajectory and genomic determinants of fungal-pathogen speciation and host adaptation.</title>
        <authorList>
            <person name="Hu X."/>
            <person name="Xiao G."/>
            <person name="Zheng P."/>
            <person name="Shang Y."/>
            <person name="Su Y."/>
            <person name="Zhang X."/>
            <person name="Liu X."/>
            <person name="Zhan S."/>
            <person name="St Leger R.J."/>
            <person name="Wang C."/>
        </authorList>
    </citation>
    <scope>NUCLEOTIDE SEQUENCE [LARGE SCALE GENOMIC DNA]</scope>
    <source>
        <strain evidence="4 5">ARSEF 977</strain>
    </source>
</reference>
<evidence type="ECO:0000256" key="2">
    <source>
        <dbReference type="ARBA" id="ARBA00023026"/>
    </source>
</evidence>
<feature type="chain" id="PRO_5002105100" evidence="3">
    <location>
        <begin position="25"/>
        <end position="264"/>
    </location>
</feature>
<keyword evidence="5" id="KW-1185">Reference proteome</keyword>
<dbReference type="AlphaFoldDB" id="A0A0B4GWN1"/>
<dbReference type="HOGENOM" id="CLU_1054036_0_0_1"/>
<dbReference type="PANTHER" id="PTHR47700">
    <property type="entry name" value="V CHITINASE, PUTATIVE (AFU_ORTHOLOGUE AFUA_6G13720)-RELATED"/>
    <property type="match status" value="1"/>
</dbReference>
<dbReference type="PANTHER" id="PTHR47700:SF2">
    <property type="entry name" value="CHITINASE"/>
    <property type="match status" value="1"/>
</dbReference>
<evidence type="ECO:0000256" key="3">
    <source>
        <dbReference type="SAM" id="SignalP"/>
    </source>
</evidence>
<organism evidence="4 5">
    <name type="scientific">Metarhizium guizhouense (strain ARSEF 977)</name>
    <dbReference type="NCBI Taxonomy" id="1276136"/>
    <lineage>
        <taxon>Eukaryota</taxon>
        <taxon>Fungi</taxon>
        <taxon>Dikarya</taxon>
        <taxon>Ascomycota</taxon>
        <taxon>Pezizomycotina</taxon>
        <taxon>Sordariomycetes</taxon>
        <taxon>Hypocreomycetidae</taxon>
        <taxon>Hypocreales</taxon>
        <taxon>Clavicipitaceae</taxon>
        <taxon>Metarhizium</taxon>
    </lineage>
</organism>
<dbReference type="Proteomes" id="UP000031192">
    <property type="component" value="Unassembled WGS sequence"/>
</dbReference>
<name>A0A0B4GWN1_METGA</name>
<evidence type="ECO:0000256" key="1">
    <source>
        <dbReference type="ARBA" id="ARBA00022669"/>
    </source>
</evidence>
<protein>
    <submittedName>
        <fullName evidence="4">Uncharacterized protein</fullName>
    </submittedName>
</protein>
<gene>
    <name evidence="4" type="ORF">MGU_08730</name>
</gene>
<evidence type="ECO:0000313" key="5">
    <source>
        <dbReference type="Proteomes" id="UP000031192"/>
    </source>
</evidence>
<keyword evidence="1" id="KW-0147">Chitin-binding</keyword>
<accession>A0A0B4GWN1</accession>
<comment type="caution">
    <text evidence="4">The sequence shown here is derived from an EMBL/GenBank/DDBJ whole genome shotgun (WGS) entry which is preliminary data.</text>
</comment>
<sequence>MVNQPWRRCAQVLAFSALCSHAIASRTEDGGRDYFNEPTEDPNTFYPDLHPCPRSCDDKSPKEWDVFTSYDRLKLCAQPMLFDMSLYNDIDDNDTPTMLRICTTGNAHTRINALFSDKEPPTLQEMPINPPKMFSRRVPERPCLAGSQTNLNLDLTRSGSAEGNLDYVSTVLGQFSDHFDDKSNCHNQILFGFSNGTVAGLYVGASFGKATVKSLVSSLLKSAMTDGHSSTMVGQVCGSGRNARHVLGLAVSTTGNLGAVQKMV</sequence>
<keyword evidence="2" id="KW-0843">Virulence</keyword>
<proteinExistence type="predicted"/>
<dbReference type="InterPro" id="IPR053214">
    <property type="entry name" value="LysM12-like"/>
</dbReference>
<evidence type="ECO:0000313" key="4">
    <source>
        <dbReference type="EMBL" id="KID84077.1"/>
    </source>
</evidence>